<dbReference type="Gene3D" id="3.40.50.150">
    <property type="entry name" value="Vaccinia Virus protein VP39"/>
    <property type="match status" value="1"/>
</dbReference>
<dbReference type="SUPFAM" id="SSF53335">
    <property type="entry name" value="S-adenosyl-L-methionine-dependent methyltransferases"/>
    <property type="match status" value="1"/>
</dbReference>
<dbReference type="CDD" id="cd02440">
    <property type="entry name" value="AdoMet_MTases"/>
    <property type="match status" value="1"/>
</dbReference>
<dbReference type="InterPro" id="IPR029063">
    <property type="entry name" value="SAM-dependent_MTases_sf"/>
</dbReference>
<comment type="caution">
    <text evidence="1">The sequence shown here is derived from an EMBL/GenBank/DDBJ whole genome shotgun (WGS) entry which is preliminary data.</text>
</comment>
<name>X0WZH9_9ZZZZ</name>
<dbReference type="EMBL" id="BARS01049754">
    <property type="protein sequence ID" value="GAG36359.1"/>
    <property type="molecule type" value="Genomic_DNA"/>
</dbReference>
<organism evidence="1">
    <name type="scientific">marine sediment metagenome</name>
    <dbReference type="NCBI Taxonomy" id="412755"/>
    <lineage>
        <taxon>unclassified sequences</taxon>
        <taxon>metagenomes</taxon>
        <taxon>ecological metagenomes</taxon>
    </lineage>
</organism>
<accession>X0WZH9</accession>
<sequence>QTDWAEYEKFHNYSTQAHEHKHDLVAQFLAQTQPSTVWDLGANIGRFSRIASRQEINTVAFDIDPGAVELNYQQVKKDRDRHLLPLVLDLSNPSPGLGWSLDERDSFIERGPADVVFALALIHHLAIGNNVPLPQLAAFFSRICRWLIIEFIPKSDPQVSKLLQVREDIFMNYNQADFLAAFSEKFDLQASEQITDSPRSLYLFKKKD</sequence>
<evidence type="ECO:0000313" key="1">
    <source>
        <dbReference type="EMBL" id="GAG36359.1"/>
    </source>
</evidence>
<evidence type="ECO:0008006" key="2">
    <source>
        <dbReference type="Google" id="ProtNLM"/>
    </source>
</evidence>
<gene>
    <name evidence="1" type="ORF">S01H1_74371</name>
</gene>
<proteinExistence type="predicted"/>
<feature type="non-terminal residue" evidence="1">
    <location>
        <position position="1"/>
    </location>
</feature>
<dbReference type="AlphaFoldDB" id="X0WZH9"/>
<reference evidence="1" key="1">
    <citation type="journal article" date="2014" name="Front. Microbiol.">
        <title>High frequency of phylogenetically diverse reductive dehalogenase-homologous genes in deep subseafloor sedimentary metagenomes.</title>
        <authorList>
            <person name="Kawai M."/>
            <person name="Futagami T."/>
            <person name="Toyoda A."/>
            <person name="Takaki Y."/>
            <person name="Nishi S."/>
            <person name="Hori S."/>
            <person name="Arai W."/>
            <person name="Tsubouchi T."/>
            <person name="Morono Y."/>
            <person name="Uchiyama I."/>
            <person name="Ito T."/>
            <person name="Fujiyama A."/>
            <person name="Inagaki F."/>
            <person name="Takami H."/>
        </authorList>
    </citation>
    <scope>NUCLEOTIDE SEQUENCE</scope>
    <source>
        <strain evidence="1">Expedition CK06-06</strain>
    </source>
</reference>
<protein>
    <recommendedName>
        <fullName evidence="2">Methyltransferase type 11 domain-containing protein</fullName>
    </recommendedName>
</protein>